<dbReference type="InterPro" id="IPR036291">
    <property type="entry name" value="NAD(P)-bd_dom_sf"/>
</dbReference>
<dbReference type="Gene3D" id="3.40.50.720">
    <property type="entry name" value="NAD(P)-binding Rossmann-like Domain"/>
    <property type="match status" value="1"/>
</dbReference>
<protein>
    <submittedName>
        <fullName evidence="3">1-acylglycerone phosphate reductase</fullName>
    </submittedName>
</protein>
<dbReference type="InterPro" id="IPR002347">
    <property type="entry name" value="SDR_fam"/>
</dbReference>
<evidence type="ECO:0000256" key="1">
    <source>
        <dbReference type="ARBA" id="ARBA00006484"/>
    </source>
</evidence>
<dbReference type="GO" id="GO:0004806">
    <property type="term" value="F:triacylglycerol lipase activity"/>
    <property type="evidence" value="ECO:0007669"/>
    <property type="project" value="TreeGrafter"/>
</dbReference>
<dbReference type="OrthoDB" id="2102561at2759"/>
<comment type="similarity">
    <text evidence="1">Belongs to the short-chain dehydrogenases/reductases (SDR) family.</text>
</comment>
<dbReference type="Proteomes" id="UP000094526">
    <property type="component" value="Unassembled WGS sequence"/>
</dbReference>
<organism evidence="3 4">
    <name type="scientific">Cladophialophora carrionii</name>
    <dbReference type="NCBI Taxonomy" id="86049"/>
    <lineage>
        <taxon>Eukaryota</taxon>
        <taxon>Fungi</taxon>
        <taxon>Dikarya</taxon>
        <taxon>Ascomycota</taxon>
        <taxon>Pezizomycotina</taxon>
        <taxon>Eurotiomycetes</taxon>
        <taxon>Chaetothyriomycetidae</taxon>
        <taxon>Chaetothyriales</taxon>
        <taxon>Herpotrichiellaceae</taxon>
        <taxon>Cladophialophora</taxon>
    </lineage>
</organism>
<evidence type="ECO:0000313" key="4">
    <source>
        <dbReference type="Proteomes" id="UP000094526"/>
    </source>
</evidence>
<sequence length="369" mass="40447">MASRRTPTTCRRRTVLITGCSVHGLGHALAIAFHNAGLRVFATARTPEKMIGLRERGIECLQLDVLDQGSIQRCVDDVRRLTGEDEDEEGGGGGGGGRLDCLVNNAGGGPFVGVACTRTVVDTSTSAGERERELEKSARPRKFTDANLGYNMPVADISVPEAKALFDLNVWSYIAVTQAFLPLLLHAARKKASSPSLVLNNTSISSIEPTPHNSAYHASKVAAAMFSTHMRIELQPFNVHVVDLKTGCVHSKFHANHQDGKASLPEGSIYAVDEKVKDMTEAAMRGAFPDREDPEVWAKNVVADIMTSWEKKGWLGGSALPLEIWRGTGAWRTWFYNCTFWPVGWWDEGWRKAVGLDLLRERLQGVYGA</sequence>
<accession>A0A1C1CRK9</accession>
<dbReference type="GO" id="GO:0019433">
    <property type="term" value="P:triglyceride catabolic process"/>
    <property type="evidence" value="ECO:0007669"/>
    <property type="project" value="TreeGrafter"/>
</dbReference>
<dbReference type="EMBL" id="LGRB01000009">
    <property type="protein sequence ID" value="OCT51108.1"/>
    <property type="molecule type" value="Genomic_DNA"/>
</dbReference>
<dbReference type="PRINTS" id="PR00081">
    <property type="entry name" value="GDHRDH"/>
</dbReference>
<dbReference type="AlphaFoldDB" id="A0A1C1CRK9"/>
<gene>
    <name evidence="3" type="ORF">CLCR_08676</name>
</gene>
<evidence type="ECO:0000256" key="2">
    <source>
        <dbReference type="ARBA" id="ARBA00023002"/>
    </source>
</evidence>
<dbReference type="VEuPathDB" id="FungiDB:CLCR_08676"/>
<dbReference type="eggNOG" id="KOG1209">
    <property type="taxonomic scope" value="Eukaryota"/>
</dbReference>
<dbReference type="VEuPathDB" id="FungiDB:G647_09738"/>
<proteinExistence type="inferred from homology"/>
<dbReference type="SUPFAM" id="SSF51735">
    <property type="entry name" value="NAD(P)-binding Rossmann-fold domains"/>
    <property type="match status" value="1"/>
</dbReference>
<dbReference type="PANTHER" id="PTHR44169">
    <property type="entry name" value="NADPH-DEPENDENT 1-ACYLDIHYDROXYACETONE PHOSPHATE REDUCTASE"/>
    <property type="match status" value="1"/>
</dbReference>
<evidence type="ECO:0000313" key="3">
    <source>
        <dbReference type="EMBL" id="OCT51108.1"/>
    </source>
</evidence>
<dbReference type="PANTHER" id="PTHR44169:SF6">
    <property type="entry name" value="NADPH-DEPENDENT 1-ACYLDIHYDROXYACETONE PHOSPHATE REDUCTASE"/>
    <property type="match status" value="1"/>
</dbReference>
<reference evidence="4" key="1">
    <citation type="submission" date="2015-07" db="EMBL/GenBank/DDBJ databases">
        <authorList>
            <person name="Teixeira M.M."/>
            <person name="Souza R.C."/>
            <person name="Almeida L.G."/>
            <person name="Vicente V.A."/>
            <person name="de Hoog S."/>
            <person name="Bocca A.L."/>
            <person name="de Almeida S.R."/>
            <person name="Vasconcelos A.T."/>
            <person name="Felipe M.S."/>
        </authorList>
    </citation>
    <scope>NUCLEOTIDE SEQUENCE [LARGE SCALE GENOMIC DNA]</scope>
    <source>
        <strain evidence="4">KSF</strain>
    </source>
</reference>
<dbReference type="GO" id="GO:0000140">
    <property type="term" value="F:acylglycerone-phosphate reductase (NADP+) activity"/>
    <property type="evidence" value="ECO:0007669"/>
    <property type="project" value="TreeGrafter"/>
</dbReference>
<keyword evidence="2" id="KW-0560">Oxidoreductase</keyword>
<dbReference type="Pfam" id="PF00106">
    <property type="entry name" value="adh_short"/>
    <property type="match status" value="2"/>
</dbReference>
<keyword evidence="4" id="KW-1185">Reference proteome</keyword>
<name>A0A1C1CRK9_9EURO</name>
<dbReference type="GO" id="GO:0005811">
    <property type="term" value="C:lipid droplet"/>
    <property type="evidence" value="ECO:0007669"/>
    <property type="project" value="TreeGrafter"/>
</dbReference>
<dbReference type="GO" id="GO:0006654">
    <property type="term" value="P:phosphatidic acid biosynthetic process"/>
    <property type="evidence" value="ECO:0007669"/>
    <property type="project" value="TreeGrafter"/>
</dbReference>
<dbReference type="GO" id="GO:0005783">
    <property type="term" value="C:endoplasmic reticulum"/>
    <property type="evidence" value="ECO:0007669"/>
    <property type="project" value="TreeGrafter"/>
</dbReference>
<comment type="caution">
    <text evidence="3">The sequence shown here is derived from an EMBL/GenBank/DDBJ whole genome shotgun (WGS) entry which is preliminary data.</text>
</comment>
<dbReference type="STRING" id="86049.A0A1C1CRK9"/>